<protein>
    <submittedName>
        <fullName evidence="1">Uncharacterized protein</fullName>
    </submittedName>
</protein>
<sequence>MSSDTSDTGSDAVPIDRDDISNYNPSHILPESPETIISIRQWLQPTSYEDRFGEYRKHLASHATGTGIWLTSSATYREWLQSQQLGTLWVKGIPGSGKSVIAAQLIHELATQNPGTPVLYFFFRQIIDANHEPTALLRDWLDQVLIYSPPLQRCLKEYVEAHRPLDSLSMDDLWRDLRLALGGLPNSAYCVVDALDSLLSMPILTLAFQSEMDQDHDEFLQTLSELGLWKPDKVKVLMTSRPIARLEAVLRKTETLQIRLDETAIDRDISTFVQQKLSDTSIPDSDRRLILDAVPGQANGLFLYARLAMDAFLKPGADICDVLKSLPQDLNNMYTDLLRAHSLRSGVHPDLQRLILQCATHASRPLRLLEVAEMLELTSLSRPEKDLKATKDMVRAACGPLLEILPDETVCVVHHSFTEYLTGATRLSTHTDYPILEPGPAHNALALVCLSYLESGCLSHVEVKSQGTDELYISAQNRRTSPEDVELRLKYPFFEYAASNWHVHVTKSMIAGYNQEEVSRTLERFFNNNERLSAWLSLSRPWHGHNLDGFNQLHVAAGLGLDHYVQELLKKGNIDVRLPGRNGTDATMDDSHNGYKPLHKAASANHAEVAKVLVEFGVSPMTPKTRDDRVTTCGNASSSRGDTPLMYACRYGHLEVVDVFLPSILDPDTVRLALGWAAKSGRSAIARRILQHPKADVNARGHGASPLALACSSRSEDTVLALLEAGADPNIPPIQHTAMPSLLVRRQDYGNDYSPLHRLCDTIWRSNPDSLIYRLCDTIREFNLEYDSLQAIFSLLVRAGANVHERDEDGSNALHWAVNSPILTRLLLDAGVDANVASLDGATPLHKVRNVEVMCLLITLGDADINRRDKEGKTPLLSFLADRSLDPTQLHRFLEFGCDCSVADNKGNNAIYYLLWHAGSRDMMTTFQQLLAMGADPNRRNSTGDLPCHNIQHDLVALDQILDLLVAAGVDLNGQDKGGASLLFRAIQFQPLRNIPNFVDLLIEKGASLAVRDFRGRTLLHEAIKLWPGKYRDQRENCLEFLLSLGLDAGAVDNCGNNLLHELAMCSLNHGGYRHETMLDLWKQLLSLGLDLNQRNHTGRTPLHILCSSKATVDSSKPLKMLPIDFVILKMKTSGSTTVDVADNAGITPLHLASTTSGIYVQKLLDTGADPTRATMEGRTPLHLAAQSRESNIVGILLDALYRRQTIVEGGTVERDIAILPRGEWCRDKALQLSPELIDAKDMFRSSWSRKSEWTPLDYACRSGIPETVALLLQAKANVDISSLVEACFEFEQEQSLWDRVHQPGEDLDTGGLLLTDSSRPSVRERKGLNSNKLNNRTARIDDILEMLLKKNVQFDPSRDENQWYYNHLMREAFDDRRDYTVRCITTVISLQDGYKQVTGQRSTRPDSYEMHQRRHVQEATRRSLIDFKGFKKGEANGELFQSLMARREYDMVRELSRAGADFFQKASLHRASNFEILVRSGFSPLAKGIVDDLNAGLKASDEETQQATVYDRFADAPYLLTAVRRVLPNMEMVRFLVEDCGVDVNKLYTEGHENHTDSPLLSLAKGEQWWHAALAVPYFIERSADLNVRNHEGQTPLHIALRAKHGSSYGFFCEDVARALVKAGADVNAVDAKGRNCLAYAGRDVTLLRLLLKNGAKADAFALCSALDESNLEVLEALLSAGVDPNTRRPNVKNPLIPERDLPAIFLAAKSRLIPGWYDLGASQKAALNVVRVKMVETLLAHGADPFATFLRPTRFHPNPEDSEDSIVCVSYFSISPHHQQHVPQGYEEYSVLRDLMKDGILLEPFLKLADLDVDRRDPQGETLLLSACSSQNGPDSLIEIPPPGLEKSSTTGQSILRYLLSRGADPLASDDQGRNALHKIFEGVVWNLYAEPKFHDSLSYMASTYPTLVNQKDKLGSTPLHLALQVVAITFDNIGAVTTLLQAGADPLLTDGEGNSCLHIISGSLYIDEVCELFRDLLRRGCAINGRNIRGETPLFSSKFSHHIPDPYDADMCRNDLEQKALWKESGADYGTRDNAGRGLLHVAARGKAARFQELMQMGLDPMMEDKNKQTPLDVAAACENKEVLALFARKE</sequence>
<evidence type="ECO:0000313" key="1">
    <source>
        <dbReference type="EMBL" id="KAJ8130340.1"/>
    </source>
</evidence>
<accession>A0ACC2JS74</accession>
<organism evidence="1 2">
    <name type="scientific">Lasiodiplodia mahajangana</name>
    <dbReference type="NCBI Taxonomy" id="1108764"/>
    <lineage>
        <taxon>Eukaryota</taxon>
        <taxon>Fungi</taxon>
        <taxon>Dikarya</taxon>
        <taxon>Ascomycota</taxon>
        <taxon>Pezizomycotina</taxon>
        <taxon>Dothideomycetes</taxon>
        <taxon>Dothideomycetes incertae sedis</taxon>
        <taxon>Botryosphaeriales</taxon>
        <taxon>Botryosphaeriaceae</taxon>
        <taxon>Lasiodiplodia</taxon>
    </lineage>
</organism>
<gene>
    <name evidence="1" type="ORF">O1611_g3291</name>
</gene>
<evidence type="ECO:0000313" key="2">
    <source>
        <dbReference type="Proteomes" id="UP001153332"/>
    </source>
</evidence>
<name>A0ACC2JS74_9PEZI</name>
<reference evidence="1" key="1">
    <citation type="submission" date="2022-12" db="EMBL/GenBank/DDBJ databases">
        <title>Genome Sequence of Lasiodiplodia mahajangana.</title>
        <authorList>
            <person name="Buettner E."/>
        </authorList>
    </citation>
    <scope>NUCLEOTIDE SEQUENCE</scope>
    <source>
        <strain evidence="1">VT137</strain>
    </source>
</reference>
<dbReference type="Proteomes" id="UP001153332">
    <property type="component" value="Unassembled WGS sequence"/>
</dbReference>
<proteinExistence type="predicted"/>
<comment type="caution">
    <text evidence="1">The sequence shown here is derived from an EMBL/GenBank/DDBJ whole genome shotgun (WGS) entry which is preliminary data.</text>
</comment>
<dbReference type="EMBL" id="JAPUUL010000522">
    <property type="protein sequence ID" value="KAJ8130340.1"/>
    <property type="molecule type" value="Genomic_DNA"/>
</dbReference>
<keyword evidence="2" id="KW-1185">Reference proteome</keyword>